<comment type="caution">
    <text evidence="1">The sequence shown here is derived from an EMBL/GenBank/DDBJ whole genome shotgun (WGS) entry which is preliminary data.</text>
</comment>
<name>A0A7W6Q9D3_9HYPH</name>
<sequence>MSAQTRDYRNGVNKFFTMATRGGHHCKTVAILY</sequence>
<gene>
    <name evidence="1" type="ORF">GGD53_001685</name>
</gene>
<dbReference type="Proteomes" id="UP000524492">
    <property type="component" value="Unassembled WGS sequence"/>
</dbReference>
<evidence type="ECO:0000313" key="1">
    <source>
        <dbReference type="EMBL" id="MBB4191537.1"/>
    </source>
</evidence>
<keyword evidence="2" id="KW-1185">Reference proteome</keyword>
<organism evidence="1 2">
    <name type="scientific">Rhizobium aethiopicum</name>
    <dbReference type="NCBI Taxonomy" id="1138170"/>
    <lineage>
        <taxon>Bacteria</taxon>
        <taxon>Pseudomonadati</taxon>
        <taxon>Pseudomonadota</taxon>
        <taxon>Alphaproteobacteria</taxon>
        <taxon>Hyphomicrobiales</taxon>
        <taxon>Rhizobiaceae</taxon>
        <taxon>Rhizobium/Agrobacterium group</taxon>
        <taxon>Rhizobium</taxon>
    </lineage>
</organism>
<reference evidence="1 2" key="1">
    <citation type="submission" date="2020-08" db="EMBL/GenBank/DDBJ databases">
        <title>Genomic Encyclopedia of Type Strains, Phase IV (KMG-V): Genome sequencing to study the core and pangenomes of soil and plant-associated prokaryotes.</title>
        <authorList>
            <person name="Whitman W."/>
        </authorList>
    </citation>
    <scope>NUCLEOTIDE SEQUENCE [LARGE SCALE GENOMIC DNA]</scope>
    <source>
        <strain evidence="1 2">SEMIA 4074</strain>
    </source>
</reference>
<protein>
    <submittedName>
        <fullName evidence="1">Uncharacterized protein</fullName>
    </submittedName>
</protein>
<evidence type="ECO:0000313" key="2">
    <source>
        <dbReference type="Proteomes" id="UP000524492"/>
    </source>
</evidence>
<proteinExistence type="predicted"/>
<dbReference type="EMBL" id="JACIFV010000004">
    <property type="protein sequence ID" value="MBB4191537.1"/>
    <property type="molecule type" value="Genomic_DNA"/>
</dbReference>
<accession>A0A7W6Q9D3</accession>
<dbReference type="AlphaFoldDB" id="A0A7W6Q9D3"/>